<dbReference type="AlphaFoldDB" id="A0AAD7D5J4"/>
<proteinExistence type="predicted"/>
<gene>
    <name evidence="1" type="ORF">B0H17DRAFT_879588</name>
</gene>
<sequence>CPKCTPSLPLDMNHPQTILAHMGAHILNDPTIDRSTQPCGLCLRPWPMCQIFLKKSGSAANTLTLDMAKSRGCPNLVYFSYGTALISKESSPCSNVPLRCTHCDAKDPTVWRYNFKEHLMQRHPDASLVKYSDIWTLTAAKIAGILVVWNLRN</sequence>
<dbReference type="EMBL" id="JARKIE010000129">
    <property type="protein sequence ID" value="KAJ7679687.1"/>
    <property type="molecule type" value="Genomic_DNA"/>
</dbReference>
<comment type="caution">
    <text evidence="1">The sequence shown here is derived from an EMBL/GenBank/DDBJ whole genome shotgun (WGS) entry which is preliminary data.</text>
</comment>
<keyword evidence="2" id="KW-1185">Reference proteome</keyword>
<name>A0AAD7D5J4_MYCRO</name>
<dbReference type="Proteomes" id="UP001221757">
    <property type="component" value="Unassembled WGS sequence"/>
</dbReference>
<feature type="non-terminal residue" evidence="1">
    <location>
        <position position="153"/>
    </location>
</feature>
<feature type="non-terminal residue" evidence="1">
    <location>
        <position position="1"/>
    </location>
</feature>
<evidence type="ECO:0000313" key="2">
    <source>
        <dbReference type="Proteomes" id="UP001221757"/>
    </source>
</evidence>
<reference evidence="1" key="1">
    <citation type="submission" date="2023-03" db="EMBL/GenBank/DDBJ databases">
        <title>Massive genome expansion in bonnet fungi (Mycena s.s.) driven by repeated elements and novel gene families across ecological guilds.</title>
        <authorList>
            <consortium name="Lawrence Berkeley National Laboratory"/>
            <person name="Harder C.B."/>
            <person name="Miyauchi S."/>
            <person name="Viragh M."/>
            <person name="Kuo A."/>
            <person name="Thoen E."/>
            <person name="Andreopoulos B."/>
            <person name="Lu D."/>
            <person name="Skrede I."/>
            <person name="Drula E."/>
            <person name="Henrissat B."/>
            <person name="Morin E."/>
            <person name="Kohler A."/>
            <person name="Barry K."/>
            <person name="LaButti K."/>
            <person name="Morin E."/>
            <person name="Salamov A."/>
            <person name="Lipzen A."/>
            <person name="Mereny Z."/>
            <person name="Hegedus B."/>
            <person name="Baldrian P."/>
            <person name="Stursova M."/>
            <person name="Weitz H."/>
            <person name="Taylor A."/>
            <person name="Grigoriev I.V."/>
            <person name="Nagy L.G."/>
            <person name="Martin F."/>
            <person name="Kauserud H."/>
        </authorList>
    </citation>
    <scope>NUCLEOTIDE SEQUENCE</scope>
    <source>
        <strain evidence="1">CBHHK067</strain>
    </source>
</reference>
<organism evidence="1 2">
    <name type="scientific">Mycena rosella</name>
    <name type="common">Pink bonnet</name>
    <name type="synonym">Agaricus rosellus</name>
    <dbReference type="NCBI Taxonomy" id="1033263"/>
    <lineage>
        <taxon>Eukaryota</taxon>
        <taxon>Fungi</taxon>
        <taxon>Dikarya</taxon>
        <taxon>Basidiomycota</taxon>
        <taxon>Agaricomycotina</taxon>
        <taxon>Agaricomycetes</taxon>
        <taxon>Agaricomycetidae</taxon>
        <taxon>Agaricales</taxon>
        <taxon>Marasmiineae</taxon>
        <taxon>Mycenaceae</taxon>
        <taxon>Mycena</taxon>
    </lineage>
</organism>
<evidence type="ECO:0000313" key="1">
    <source>
        <dbReference type="EMBL" id="KAJ7679687.1"/>
    </source>
</evidence>
<evidence type="ECO:0008006" key="3">
    <source>
        <dbReference type="Google" id="ProtNLM"/>
    </source>
</evidence>
<accession>A0AAD7D5J4</accession>
<protein>
    <recommendedName>
        <fullName evidence="3">C2H2-type domain-containing protein</fullName>
    </recommendedName>
</protein>